<organism evidence="1">
    <name type="scientific">bioreactor metagenome</name>
    <dbReference type="NCBI Taxonomy" id="1076179"/>
    <lineage>
        <taxon>unclassified sequences</taxon>
        <taxon>metagenomes</taxon>
        <taxon>ecological metagenomes</taxon>
    </lineage>
</organism>
<dbReference type="AlphaFoldDB" id="A0A645DH34"/>
<dbReference type="EMBL" id="VSSQ01036338">
    <property type="protein sequence ID" value="MPM88790.1"/>
    <property type="molecule type" value="Genomic_DNA"/>
</dbReference>
<reference evidence="1" key="1">
    <citation type="submission" date="2019-08" db="EMBL/GenBank/DDBJ databases">
        <authorList>
            <person name="Kucharzyk K."/>
            <person name="Murdoch R.W."/>
            <person name="Higgins S."/>
            <person name="Loffler F."/>
        </authorList>
    </citation>
    <scope>NUCLEOTIDE SEQUENCE</scope>
</reference>
<name>A0A645DH34_9ZZZZ</name>
<protein>
    <submittedName>
        <fullName evidence="1">Uncharacterized protein</fullName>
    </submittedName>
</protein>
<accession>A0A645DH34</accession>
<proteinExistence type="predicted"/>
<evidence type="ECO:0000313" key="1">
    <source>
        <dbReference type="EMBL" id="MPM88790.1"/>
    </source>
</evidence>
<gene>
    <name evidence="1" type="ORF">SDC9_135894</name>
</gene>
<comment type="caution">
    <text evidence="1">The sequence shown here is derived from an EMBL/GenBank/DDBJ whole genome shotgun (WGS) entry which is preliminary data.</text>
</comment>
<sequence>MNEKIKEAVEFVKVNKKELLVGSLAGLAMGMTYNYVHLYNAAKEAIELKNLVIKSQNTMLNNDKIMIDTQAEFIKFLQK</sequence>